<dbReference type="InterPro" id="IPR036947">
    <property type="entry name" value="POLO_box_dom_sf"/>
</dbReference>
<dbReference type="Gene3D" id="3.30.1120.30">
    <property type="entry name" value="POLO box domain"/>
    <property type="match status" value="1"/>
</dbReference>
<keyword evidence="3" id="KW-1185">Reference proteome</keyword>
<evidence type="ECO:0000313" key="4">
    <source>
        <dbReference type="WBParaSite" id="ACOC_0001045901-mRNA-1"/>
    </source>
</evidence>
<dbReference type="PROSITE" id="PS50078">
    <property type="entry name" value="POLO_BOX"/>
    <property type="match status" value="1"/>
</dbReference>
<dbReference type="STRING" id="334426.A0A0R3PWD4"/>
<dbReference type="Proteomes" id="UP000267027">
    <property type="component" value="Unassembled WGS sequence"/>
</dbReference>
<feature type="domain" description="POLO box" evidence="1">
    <location>
        <begin position="15"/>
        <end position="97"/>
    </location>
</feature>
<name>A0A0R3PWD4_ANGCS</name>
<evidence type="ECO:0000313" key="2">
    <source>
        <dbReference type="EMBL" id="VDM62045.1"/>
    </source>
</evidence>
<evidence type="ECO:0000313" key="3">
    <source>
        <dbReference type="Proteomes" id="UP000267027"/>
    </source>
</evidence>
<dbReference type="InterPro" id="IPR000959">
    <property type="entry name" value="POLO_box_dom"/>
</dbReference>
<dbReference type="WBParaSite" id="ACOC_0001045901-mRNA-1">
    <property type="protein sequence ID" value="ACOC_0001045901-mRNA-1"/>
    <property type="gene ID" value="ACOC_0001045901"/>
</dbReference>
<dbReference type="EMBL" id="UYYA01004477">
    <property type="protein sequence ID" value="VDM62045.1"/>
    <property type="molecule type" value="Genomic_DNA"/>
</dbReference>
<reference evidence="2 3" key="2">
    <citation type="submission" date="2018-11" db="EMBL/GenBank/DDBJ databases">
        <authorList>
            <consortium name="Pathogen Informatics"/>
        </authorList>
    </citation>
    <scope>NUCLEOTIDE SEQUENCE [LARGE SCALE GENOMIC DNA]</scope>
    <source>
        <strain evidence="2 3">Costa Rica</strain>
    </source>
</reference>
<dbReference type="OrthoDB" id="408964at2759"/>
<dbReference type="SUPFAM" id="SSF82615">
    <property type="entry name" value="Polo-box domain"/>
    <property type="match status" value="1"/>
</dbReference>
<protein>
    <submittedName>
        <fullName evidence="4">Polo kinase</fullName>
    </submittedName>
</protein>
<dbReference type="InterPro" id="IPR033695">
    <property type="entry name" value="POLO_box_2"/>
</dbReference>
<dbReference type="AlphaFoldDB" id="A0A0R3PWD4"/>
<gene>
    <name evidence="2" type="ORF">ACOC_LOCUS10460</name>
</gene>
<dbReference type="Pfam" id="PF00659">
    <property type="entry name" value="POLO_box"/>
    <property type="match status" value="1"/>
</dbReference>
<dbReference type="CDD" id="cd13117">
    <property type="entry name" value="POLO_box_2"/>
    <property type="match status" value="1"/>
</dbReference>
<proteinExistence type="predicted"/>
<organism evidence="4">
    <name type="scientific">Angiostrongylus costaricensis</name>
    <name type="common">Nematode worm</name>
    <dbReference type="NCBI Taxonomy" id="334426"/>
    <lineage>
        <taxon>Eukaryota</taxon>
        <taxon>Metazoa</taxon>
        <taxon>Ecdysozoa</taxon>
        <taxon>Nematoda</taxon>
        <taxon>Chromadorea</taxon>
        <taxon>Rhabditida</taxon>
        <taxon>Rhabditina</taxon>
        <taxon>Rhabditomorpha</taxon>
        <taxon>Strongyloidea</taxon>
        <taxon>Metastrongylidae</taxon>
        <taxon>Angiostrongylus</taxon>
    </lineage>
</organism>
<sequence length="120" mass="13809">MMLERHVDYIPRLPALRHWFRARSAIILYFSNGKLEVHFTESYTKIIAYGLMGAVTYVDKPGNFCVYKLLQLETNGCAKASIRENNGKKLMSNNYSLPGSLCNPRFAAFGFTDQILFYRN</sequence>
<reference evidence="4" key="1">
    <citation type="submission" date="2017-02" db="UniProtKB">
        <authorList>
            <consortium name="WormBaseParasite"/>
        </authorList>
    </citation>
    <scope>IDENTIFICATION</scope>
</reference>
<accession>A0A0R3PWD4</accession>
<evidence type="ECO:0000259" key="1">
    <source>
        <dbReference type="PROSITE" id="PS50078"/>
    </source>
</evidence>